<dbReference type="Pfam" id="PF06136">
    <property type="entry name" value="SOK"/>
    <property type="match status" value="1"/>
</dbReference>
<keyword evidence="4" id="KW-0132">Cell division</keyword>
<evidence type="ECO:0000256" key="9">
    <source>
        <dbReference type="SAM" id="MobiDB-lite"/>
    </source>
</evidence>
<comment type="subcellular location">
    <subcellularLocation>
        <location evidence="1">Cell membrane</location>
        <topology evidence="1">Peripheral membrane protein</topology>
        <orientation evidence="1">Cytoplasmic side</orientation>
    </subcellularLocation>
</comment>
<evidence type="ECO:0000313" key="12">
    <source>
        <dbReference type="Proteomes" id="UP001346149"/>
    </source>
</evidence>
<sequence length="300" mass="33643">MSTSNSRHRGGDACNPRKYKSTSPERTKLWMEPPKLKHNYKHVMDQRRVAVVYYLSLNGLLEHPHFIEVPLSSPEGLYLRDVINRLNHLRGQGMADMYAWSSKRIYKSGYVWQDLSENDFIQPCQGQEYILKGSRLLERSVSDLEHLRFSNLLRQSKNRPSMGSSSCDDINFTSAGAYSARTTISNASTQTEKHGQGTTMAVRPPEEVEELSGEEISPPPVSNNSSGELARESYEIGSDPRDRQDLNDKPAAAAAAADIRNQLGESERPSGRIRASAVLMQLIKCGFKNAEEMVSLPRRG</sequence>
<evidence type="ECO:0000313" key="11">
    <source>
        <dbReference type="EMBL" id="KAK4789953.1"/>
    </source>
</evidence>
<dbReference type="GO" id="GO:0051258">
    <property type="term" value="P:protein polymerization"/>
    <property type="evidence" value="ECO:0007669"/>
    <property type="project" value="UniProtKB-ARBA"/>
</dbReference>
<evidence type="ECO:0000256" key="4">
    <source>
        <dbReference type="ARBA" id="ARBA00022618"/>
    </source>
</evidence>
<dbReference type="Proteomes" id="UP001346149">
    <property type="component" value="Unassembled WGS sequence"/>
</dbReference>
<feature type="region of interest" description="Disordered" evidence="9">
    <location>
        <begin position="185"/>
        <end position="271"/>
    </location>
</feature>
<dbReference type="GO" id="GO:0090708">
    <property type="term" value="P:specification of plant organ axis polarity"/>
    <property type="evidence" value="ECO:0007669"/>
    <property type="project" value="UniProtKB-ARBA"/>
</dbReference>
<keyword evidence="3" id="KW-1003">Cell membrane</keyword>
<dbReference type="InterPro" id="IPR010369">
    <property type="entry name" value="SOK"/>
</dbReference>
<evidence type="ECO:0000256" key="2">
    <source>
        <dbReference type="ARBA" id="ARBA00022473"/>
    </source>
</evidence>
<accession>A0AAN7M177</accession>
<evidence type="ECO:0000256" key="5">
    <source>
        <dbReference type="ARBA" id="ARBA00023136"/>
    </source>
</evidence>
<feature type="compositionally biased region" description="Basic and acidic residues" evidence="9">
    <location>
        <begin position="229"/>
        <end position="248"/>
    </location>
</feature>
<keyword evidence="12" id="KW-1185">Reference proteome</keyword>
<dbReference type="InterPro" id="IPR021182">
    <property type="entry name" value="SOK_magnoliopsida"/>
</dbReference>
<dbReference type="PANTHER" id="PTHR31083">
    <property type="entry name" value="UPSTREAM OF FLC PROTEIN (DUF966)"/>
    <property type="match status" value="1"/>
</dbReference>
<proteinExistence type="inferred from homology"/>
<keyword evidence="5" id="KW-0472">Membrane</keyword>
<evidence type="ECO:0000256" key="6">
    <source>
        <dbReference type="ARBA" id="ARBA00023306"/>
    </source>
</evidence>
<dbReference type="GO" id="GO:0051301">
    <property type="term" value="P:cell division"/>
    <property type="evidence" value="ECO:0007669"/>
    <property type="project" value="UniProtKB-KW"/>
</dbReference>
<protein>
    <recommendedName>
        <fullName evidence="10">SOSEKI DIX-like domain-containing protein</fullName>
    </recommendedName>
</protein>
<reference evidence="11 12" key="1">
    <citation type="journal article" date="2023" name="Hortic Res">
        <title>Pangenome of water caltrop reveals structural variations and asymmetric subgenome divergence after allopolyploidization.</title>
        <authorList>
            <person name="Zhang X."/>
            <person name="Chen Y."/>
            <person name="Wang L."/>
            <person name="Yuan Y."/>
            <person name="Fang M."/>
            <person name="Shi L."/>
            <person name="Lu R."/>
            <person name="Comes H.P."/>
            <person name="Ma Y."/>
            <person name="Chen Y."/>
            <person name="Huang G."/>
            <person name="Zhou Y."/>
            <person name="Zheng Z."/>
            <person name="Qiu Y."/>
        </authorList>
    </citation>
    <scope>NUCLEOTIDE SEQUENCE [LARGE SCALE GENOMIC DNA]</scope>
    <source>
        <strain evidence="11">F231</strain>
    </source>
</reference>
<dbReference type="GO" id="GO:0005886">
    <property type="term" value="C:plasma membrane"/>
    <property type="evidence" value="ECO:0007669"/>
    <property type="project" value="UniProtKB-SubCell"/>
</dbReference>
<keyword evidence="2" id="KW-0217">Developmental protein</keyword>
<keyword evidence="6" id="KW-0131">Cell cycle</keyword>
<evidence type="ECO:0000259" key="10">
    <source>
        <dbReference type="Pfam" id="PF06136"/>
    </source>
</evidence>
<dbReference type="EMBL" id="JAXQNO010000010">
    <property type="protein sequence ID" value="KAK4789953.1"/>
    <property type="molecule type" value="Genomic_DNA"/>
</dbReference>
<comment type="caution">
    <text evidence="11">The sequence shown here is derived from an EMBL/GenBank/DDBJ whole genome shotgun (WGS) entry which is preliminary data.</text>
</comment>
<feature type="region of interest" description="Disordered" evidence="9">
    <location>
        <begin position="1"/>
        <end position="28"/>
    </location>
</feature>
<evidence type="ECO:0000256" key="3">
    <source>
        <dbReference type="ARBA" id="ARBA00022475"/>
    </source>
</evidence>
<dbReference type="PANTHER" id="PTHR31083:SF20">
    <property type="entry name" value="AUXIN-RESPONSIVE PROTEIN"/>
    <property type="match status" value="1"/>
</dbReference>
<organism evidence="11 12">
    <name type="scientific">Trapa natans</name>
    <name type="common">Water chestnut</name>
    <dbReference type="NCBI Taxonomy" id="22666"/>
    <lineage>
        <taxon>Eukaryota</taxon>
        <taxon>Viridiplantae</taxon>
        <taxon>Streptophyta</taxon>
        <taxon>Embryophyta</taxon>
        <taxon>Tracheophyta</taxon>
        <taxon>Spermatophyta</taxon>
        <taxon>Magnoliopsida</taxon>
        <taxon>eudicotyledons</taxon>
        <taxon>Gunneridae</taxon>
        <taxon>Pentapetalae</taxon>
        <taxon>rosids</taxon>
        <taxon>malvids</taxon>
        <taxon>Myrtales</taxon>
        <taxon>Lythraceae</taxon>
        <taxon>Trapa</taxon>
    </lineage>
</organism>
<dbReference type="AlphaFoldDB" id="A0AAN7M177"/>
<dbReference type="GO" id="GO:0051302">
    <property type="term" value="P:regulation of cell division"/>
    <property type="evidence" value="ECO:0007669"/>
    <property type="project" value="UniProtKB-ARBA"/>
</dbReference>
<gene>
    <name evidence="11" type="ORF">SAY86_017257</name>
</gene>
<dbReference type="GO" id="GO:2000067">
    <property type="term" value="P:regulation of root morphogenesis"/>
    <property type="evidence" value="ECO:0007669"/>
    <property type="project" value="UniProtKB-ARBA"/>
</dbReference>
<dbReference type="InterPro" id="IPR048351">
    <property type="entry name" value="SOK_DIX"/>
</dbReference>
<evidence type="ECO:0000256" key="8">
    <source>
        <dbReference type="ARBA" id="ARBA00046534"/>
    </source>
</evidence>
<evidence type="ECO:0000256" key="1">
    <source>
        <dbReference type="ARBA" id="ARBA00004413"/>
    </source>
</evidence>
<name>A0AAN7M177_TRANT</name>
<comment type="similarity">
    <text evidence="7">Belongs to the SOSEKI family.</text>
</comment>
<feature type="domain" description="SOSEKI DIX-like" evidence="10">
    <location>
        <begin position="49"/>
        <end position="137"/>
    </location>
</feature>
<evidence type="ECO:0000256" key="7">
    <source>
        <dbReference type="ARBA" id="ARBA00024211"/>
    </source>
</evidence>
<dbReference type="PIRSF" id="PIRSF031043">
    <property type="entry name" value="UCP031043"/>
    <property type="match status" value="1"/>
</dbReference>
<comment type="subunit">
    <text evidence="8">Homodimer. Forms long polymer filaments with other SOKs proteins polymers (e.g. SOK1, SOK2, SOK3 and SOK4) crucial for polar localization and biological activity. Binds to ANGUSTIFOLIA (AN).</text>
</comment>